<proteinExistence type="predicted"/>
<dbReference type="Pfam" id="PF00462">
    <property type="entry name" value="Glutaredoxin"/>
    <property type="match status" value="1"/>
</dbReference>
<reference evidence="2" key="1">
    <citation type="journal article" date="2014" name="Front. Microbiol.">
        <title>High frequency of phylogenetically diverse reductive dehalogenase-homologous genes in deep subseafloor sedimentary metagenomes.</title>
        <authorList>
            <person name="Kawai M."/>
            <person name="Futagami T."/>
            <person name="Toyoda A."/>
            <person name="Takaki Y."/>
            <person name="Nishi S."/>
            <person name="Hori S."/>
            <person name="Arai W."/>
            <person name="Tsubouchi T."/>
            <person name="Morono Y."/>
            <person name="Uchiyama I."/>
            <person name="Ito T."/>
            <person name="Fujiyama A."/>
            <person name="Inagaki F."/>
            <person name="Takami H."/>
        </authorList>
    </citation>
    <scope>NUCLEOTIDE SEQUENCE</scope>
    <source>
        <strain evidence="2">Expedition CK06-06</strain>
    </source>
</reference>
<feature type="domain" description="Glutaredoxin" evidence="1">
    <location>
        <begin position="4"/>
        <end position="46"/>
    </location>
</feature>
<dbReference type="AlphaFoldDB" id="X1NJZ5"/>
<dbReference type="CDD" id="cd02976">
    <property type="entry name" value="NrdH"/>
    <property type="match status" value="1"/>
</dbReference>
<comment type="caution">
    <text evidence="2">The sequence shown here is derived from an EMBL/GenBank/DDBJ whole genome shotgun (WGS) entry which is preliminary data.</text>
</comment>
<dbReference type="SUPFAM" id="SSF52833">
    <property type="entry name" value="Thioredoxin-like"/>
    <property type="match status" value="1"/>
</dbReference>
<evidence type="ECO:0000259" key="1">
    <source>
        <dbReference type="Pfam" id="PF00462"/>
    </source>
</evidence>
<sequence length="59" mass="6767">ITRLFGTPWCSDCKLSKSFLAEHLIDYKYIDIADDEEAAKFVKGESKGEKNLLALHFFL</sequence>
<dbReference type="InterPro" id="IPR036249">
    <property type="entry name" value="Thioredoxin-like_sf"/>
</dbReference>
<gene>
    <name evidence="2" type="ORF">S06H3_28216</name>
</gene>
<accession>X1NJZ5</accession>
<dbReference type="InterPro" id="IPR002109">
    <property type="entry name" value="Glutaredoxin"/>
</dbReference>
<dbReference type="Gene3D" id="3.40.30.10">
    <property type="entry name" value="Glutaredoxin"/>
    <property type="match status" value="1"/>
</dbReference>
<protein>
    <recommendedName>
        <fullName evidence="1">Glutaredoxin domain-containing protein</fullName>
    </recommendedName>
</protein>
<dbReference type="EMBL" id="BARV01016443">
    <property type="protein sequence ID" value="GAI27115.1"/>
    <property type="molecule type" value="Genomic_DNA"/>
</dbReference>
<feature type="non-terminal residue" evidence="2">
    <location>
        <position position="1"/>
    </location>
</feature>
<evidence type="ECO:0000313" key="2">
    <source>
        <dbReference type="EMBL" id="GAI27115.1"/>
    </source>
</evidence>
<name>X1NJZ5_9ZZZZ</name>
<organism evidence="2">
    <name type="scientific">marine sediment metagenome</name>
    <dbReference type="NCBI Taxonomy" id="412755"/>
    <lineage>
        <taxon>unclassified sequences</taxon>
        <taxon>metagenomes</taxon>
        <taxon>ecological metagenomes</taxon>
    </lineage>
</organism>